<dbReference type="Pfam" id="PF24850">
    <property type="entry name" value="CC_BshC"/>
    <property type="match status" value="1"/>
</dbReference>
<gene>
    <name evidence="2 5" type="primary">bshC</name>
    <name evidence="5" type="ORF">CEY16_01875</name>
</gene>
<dbReference type="NCBIfam" id="TIGR03998">
    <property type="entry name" value="thiol_BshC"/>
    <property type="match status" value="1"/>
</dbReference>
<keyword evidence="6" id="KW-1185">Reference proteome</keyword>
<dbReference type="PIRSF" id="PIRSF012535">
    <property type="entry name" value="UCP012535"/>
    <property type="match status" value="1"/>
</dbReference>
<keyword evidence="1 2" id="KW-0436">Ligase</keyword>
<feature type="domain" description="Bacillithiol biosynthesis BshC C-terminal coiled-coil" evidence="4">
    <location>
        <begin position="381"/>
        <end position="540"/>
    </location>
</feature>
<dbReference type="GO" id="GO:0016874">
    <property type="term" value="F:ligase activity"/>
    <property type="evidence" value="ECO:0007669"/>
    <property type="project" value="UniProtKB-UniRule"/>
</dbReference>
<evidence type="ECO:0000313" key="5">
    <source>
        <dbReference type="EMBL" id="PKR78529.1"/>
    </source>
</evidence>
<evidence type="ECO:0000256" key="1">
    <source>
        <dbReference type="ARBA" id="ARBA00022598"/>
    </source>
</evidence>
<dbReference type="EC" id="6.-.-.-" evidence="2"/>
<dbReference type="Proteomes" id="UP000243524">
    <property type="component" value="Unassembled WGS sequence"/>
</dbReference>
<dbReference type="OrthoDB" id="9765151at2"/>
<feature type="domain" description="Bacillithiol biosynthesis BshC N-terminal Rossmann-like" evidence="3">
    <location>
        <begin position="1"/>
        <end position="379"/>
    </location>
</feature>
<dbReference type="HAMAP" id="MF_01867">
    <property type="entry name" value="BshC"/>
    <property type="match status" value="1"/>
</dbReference>
<accession>A0A2I0QW51</accession>
<comment type="function">
    <text evidence="2">Involved in bacillithiol (BSH) biosynthesis. May catalyze the last step of the pathway, the addition of cysteine to glucosamine malate (GlcN-Mal) to generate BSH.</text>
</comment>
<dbReference type="RefSeq" id="WP_101330273.1">
    <property type="nucleotide sequence ID" value="NZ_PJNH01000001.1"/>
</dbReference>
<dbReference type="EMBL" id="PJNH01000001">
    <property type="protein sequence ID" value="PKR78529.1"/>
    <property type="molecule type" value="Genomic_DNA"/>
</dbReference>
<dbReference type="InterPro" id="IPR055398">
    <property type="entry name" value="Rossmann-like_BshC"/>
</dbReference>
<dbReference type="Pfam" id="PF10079">
    <property type="entry name" value="Rossmann-like_BshC"/>
    <property type="match status" value="1"/>
</dbReference>
<evidence type="ECO:0000259" key="3">
    <source>
        <dbReference type="Pfam" id="PF10079"/>
    </source>
</evidence>
<protein>
    <recommendedName>
        <fullName evidence="2">Putative cysteine ligase BshC</fullName>
        <ecNumber evidence="2">6.-.-.-</ecNumber>
    </recommendedName>
</protein>
<dbReference type="InterPro" id="IPR011199">
    <property type="entry name" value="Bacillithiol_biosynth_BshC"/>
</dbReference>
<dbReference type="AlphaFoldDB" id="A0A2I0QW51"/>
<dbReference type="InterPro" id="IPR055399">
    <property type="entry name" value="CC_BshC"/>
</dbReference>
<comment type="caution">
    <text evidence="5">The sequence shown here is derived from an EMBL/GenBank/DDBJ whole genome shotgun (WGS) entry which is preliminary data.</text>
</comment>
<organism evidence="5 6">
    <name type="scientific">Halalkalibacillus sediminis</name>
    <dbReference type="NCBI Taxonomy" id="2018042"/>
    <lineage>
        <taxon>Bacteria</taxon>
        <taxon>Bacillati</taxon>
        <taxon>Bacillota</taxon>
        <taxon>Bacilli</taxon>
        <taxon>Bacillales</taxon>
        <taxon>Bacillaceae</taxon>
        <taxon>Halalkalibacillus</taxon>
    </lineage>
</organism>
<evidence type="ECO:0000256" key="2">
    <source>
        <dbReference type="HAMAP-Rule" id="MF_01867"/>
    </source>
</evidence>
<evidence type="ECO:0000259" key="4">
    <source>
        <dbReference type="Pfam" id="PF24850"/>
    </source>
</evidence>
<reference evidence="5 6" key="1">
    <citation type="submission" date="2017-06" db="EMBL/GenBank/DDBJ databases">
        <title>the draft geome sequence of Illustriluteabacillus marina B3227.</title>
        <authorList>
            <person name="He R.-H."/>
            <person name="Du Z.-J."/>
        </authorList>
    </citation>
    <scope>NUCLEOTIDE SEQUENCE [LARGE SCALE GENOMIC DNA]</scope>
    <source>
        <strain evidence="5 6">B3227</strain>
    </source>
</reference>
<evidence type="ECO:0000313" key="6">
    <source>
        <dbReference type="Proteomes" id="UP000243524"/>
    </source>
</evidence>
<comment type="similarity">
    <text evidence="2">Belongs to the BshC family.</text>
</comment>
<proteinExistence type="inferred from homology"/>
<sequence length="540" mass="63649">MNIENMKMHKQSKLIQDYRDRKESIFTHFVYDPFQLKSYQKRLEFISNRHYKREELVSVLLEQNRKWGLHKSVENQINRLKDPTSTVVIGGQQAGLLSGPIYTIHKIISIILQAKEQEEHLQTPVIPVFWIAGEDHDFEEINHVMKYQNLSLKKHKVVDREDSKYPVSDRQLDQKEIATWVDEYFKSLQETAHSKKLYENIMAVAERSETYVDFFAILISDLFEEEGLVLVDSNDETIRQLEIEYFIKMVELQEELASFVVERKNQLVTNDYHIDLDVSKEDAHLFYHYEGERLLLSVTKNGFVSKDEGVSFTKEELIEEIKNHPQRFSNNVVTRPIMQEMVFPVLSFVGGPGEIGYWAALKDAFRCMDLKMPIVTPRLSITLTLPKHQGWMSDLGMRAEDIVSEGTSSQKMSWLRSQSSVPLDEMFQEMKAELTRIHQPLQDVANELSPDMGELSKTNENKIIRELDYLEQRMERHIKLQHKNVIEKFDELNVYYYPDRGLQERTWNLIHFMNQYGTDLPKKLLEIPPRWEQDHLIIHL</sequence>
<name>A0A2I0QW51_9BACI</name>